<comment type="caution">
    <text evidence="1">The sequence shown here is derived from an EMBL/GenBank/DDBJ whole genome shotgun (WGS) entry which is preliminary data.</text>
</comment>
<sequence>MNQTDTYTSLSTELRTVPGADLVTSGGLQVVVTCPNCGAQHRHLGLGLRRSPCGTWYAVTRTAGLRSEA</sequence>
<reference evidence="1 2" key="1">
    <citation type="submission" date="2019-04" db="EMBL/GenBank/DDBJ databases">
        <title>Streptomyces oryziradicis sp. nov., a novel actinomycete isolated from rhizosphere soil of rice (Oryza sativa L.).</title>
        <authorList>
            <person name="Li C."/>
        </authorList>
    </citation>
    <scope>NUCLEOTIDE SEQUENCE [LARGE SCALE GENOMIC DNA]</scope>
    <source>
        <strain evidence="1 2">NEAU-C40</strain>
    </source>
</reference>
<name>A0A4U0SR43_9ACTN</name>
<evidence type="ECO:0000313" key="1">
    <source>
        <dbReference type="EMBL" id="TKA11743.1"/>
    </source>
</evidence>
<dbReference type="AlphaFoldDB" id="A0A4U0SR43"/>
<dbReference type="OrthoDB" id="4246395at2"/>
<dbReference type="Proteomes" id="UP000305778">
    <property type="component" value="Unassembled WGS sequence"/>
</dbReference>
<dbReference type="EMBL" id="SUMC01000007">
    <property type="protein sequence ID" value="TKA11743.1"/>
    <property type="molecule type" value="Genomic_DNA"/>
</dbReference>
<evidence type="ECO:0000313" key="2">
    <source>
        <dbReference type="Proteomes" id="UP000305778"/>
    </source>
</evidence>
<keyword evidence="2" id="KW-1185">Reference proteome</keyword>
<dbReference type="RefSeq" id="WP_136723203.1">
    <property type="nucleotide sequence ID" value="NZ_SUMC01000007.1"/>
</dbReference>
<gene>
    <name evidence="1" type="ORF">FCI23_10460</name>
</gene>
<protein>
    <submittedName>
        <fullName evidence="1">Uncharacterized protein</fullName>
    </submittedName>
</protein>
<proteinExistence type="predicted"/>
<organism evidence="1 2">
    <name type="scientific">Actinacidiphila oryziradicis</name>
    <dbReference type="NCBI Taxonomy" id="2571141"/>
    <lineage>
        <taxon>Bacteria</taxon>
        <taxon>Bacillati</taxon>
        <taxon>Actinomycetota</taxon>
        <taxon>Actinomycetes</taxon>
        <taxon>Kitasatosporales</taxon>
        <taxon>Streptomycetaceae</taxon>
        <taxon>Actinacidiphila</taxon>
    </lineage>
</organism>
<accession>A0A4U0SR43</accession>